<dbReference type="GO" id="GO:0005524">
    <property type="term" value="F:ATP binding"/>
    <property type="evidence" value="ECO:0007669"/>
    <property type="project" value="UniProtKB-UniRule"/>
</dbReference>
<dbReference type="PANTHER" id="PTHR34265">
    <property type="entry name" value="TYPE III PANTOTHENATE KINASE"/>
    <property type="match status" value="1"/>
</dbReference>
<reference evidence="17" key="1">
    <citation type="submission" date="2021-01" db="EMBL/GenBank/DDBJ databases">
        <title>Genome public.</title>
        <authorList>
            <person name="Liu C."/>
            <person name="Sun Q."/>
        </authorList>
    </citation>
    <scope>NUCLEOTIDE SEQUENCE</scope>
    <source>
        <strain evidence="17">M6</strain>
    </source>
</reference>
<dbReference type="InterPro" id="IPR043129">
    <property type="entry name" value="ATPase_NBD"/>
</dbReference>
<dbReference type="HAMAP" id="MF_01274">
    <property type="entry name" value="Pantothen_kinase_3"/>
    <property type="match status" value="1"/>
</dbReference>
<evidence type="ECO:0000256" key="9">
    <source>
        <dbReference type="ARBA" id="ARBA00022741"/>
    </source>
</evidence>
<feature type="binding site" evidence="16">
    <location>
        <begin position="107"/>
        <end position="110"/>
    </location>
    <ligand>
        <name>substrate</name>
    </ligand>
</feature>
<evidence type="ECO:0000256" key="2">
    <source>
        <dbReference type="ARBA" id="ARBA00001958"/>
    </source>
</evidence>
<dbReference type="AlphaFoldDB" id="A0A935C4A8"/>
<comment type="subunit">
    <text evidence="5 16">Homodimer.</text>
</comment>
<dbReference type="EC" id="2.7.1.33" evidence="6 16"/>
<accession>A0A935C4A8</accession>
<evidence type="ECO:0000256" key="6">
    <source>
        <dbReference type="ARBA" id="ARBA00012102"/>
    </source>
</evidence>
<organism evidence="17 18">
    <name type="scientific">Ruminococcus difficilis</name>
    <dbReference type="NCBI Taxonomy" id="2763069"/>
    <lineage>
        <taxon>Bacteria</taxon>
        <taxon>Bacillati</taxon>
        <taxon>Bacillota</taxon>
        <taxon>Clostridia</taxon>
        <taxon>Eubacteriales</taxon>
        <taxon>Oscillospiraceae</taxon>
        <taxon>Ruminococcus</taxon>
    </lineage>
</organism>
<comment type="caution">
    <text evidence="16">Lacks conserved residue(s) required for the propagation of feature annotation.</text>
</comment>
<comment type="function">
    <text evidence="16">Catalyzes the phosphorylation of pantothenate (Pan), the first step in CoA biosynthesis.</text>
</comment>
<feature type="active site" description="Proton acceptor" evidence="16">
    <location>
        <position position="109"/>
    </location>
</feature>
<keyword evidence="18" id="KW-1185">Reference proteome</keyword>
<evidence type="ECO:0000313" key="18">
    <source>
        <dbReference type="Proteomes" id="UP000633365"/>
    </source>
</evidence>
<dbReference type="InterPro" id="IPR004619">
    <property type="entry name" value="Type_III_PanK"/>
</dbReference>
<dbReference type="CDD" id="cd24015">
    <property type="entry name" value="ASKHA_NBD_PanK-III"/>
    <property type="match status" value="1"/>
</dbReference>
<evidence type="ECO:0000256" key="3">
    <source>
        <dbReference type="ARBA" id="ARBA00004496"/>
    </source>
</evidence>
<comment type="cofactor">
    <cofactor evidence="16">
        <name>NH4(+)</name>
        <dbReference type="ChEBI" id="CHEBI:28938"/>
    </cofactor>
    <cofactor evidence="16">
        <name>K(+)</name>
        <dbReference type="ChEBI" id="CHEBI:29103"/>
    </cofactor>
    <text evidence="16">A monovalent cation. Ammonium or potassium.</text>
</comment>
<protein>
    <recommendedName>
        <fullName evidence="15 16">Type III pantothenate kinase</fullName>
        <ecNumber evidence="6 16">2.7.1.33</ecNumber>
    </recommendedName>
    <alternativeName>
        <fullName evidence="16">PanK-III</fullName>
    </alternativeName>
    <alternativeName>
        <fullName evidence="16">Pantothenic acid kinase</fullName>
    </alternativeName>
</protein>
<evidence type="ECO:0000256" key="15">
    <source>
        <dbReference type="ARBA" id="ARBA00040883"/>
    </source>
</evidence>
<dbReference type="Proteomes" id="UP000633365">
    <property type="component" value="Unassembled WGS sequence"/>
</dbReference>
<evidence type="ECO:0000256" key="16">
    <source>
        <dbReference type="HAMAP-Rule" id="MF_01274"/>
    </source>
</evidence>
<evidence type="ECO:0000256" key="13">
    <source>
        <dbReference type="ARBA" id="ARBA00022993"/>
    </source>
</evidence>
<dbReference type="RefSeq" id="WP_092966537.1">
    <property type="nucleotide sequence ID" value="NZ_JAEQMG010000181.1"/>
</dbReference>
<comment type="caution">
    <text evidence="17">The sequence shown here is derived from an EMBL/GenBank/DDBJ whole genome shotgun (WGS) entry which is preliminary data.</text>
</comment>
<evidence type="ECO:0000256" key="5">
    <source>
        <dbReference type="ARBA" id="ARBA00011738"/>
    </source>
</evidence>
<evidence type="ECO:0000256" key="14">
    <source>
        <dbReference type="ARBA" id="ARBA00038036"/>
    </source>
</evidence>
<dbReference type="NCBIfam" id="TIGR00671">
    <property type="entry name" value="baf"/>
    <property type="match status" value="1"/>
</dbReference>
<dbReference type="EMBL" id="JAEQMG010000181">
    <property type="protein sequence ID" value="MBK6090150.1"/>
    <property type="molecule type" value="Genomic_DNA"/>
</dbReference>
<feature type="binding site" evidence="16">
    <location>
        <begin position="6"/>
        <end position="13"/>
    </location>
    <ligand>
        <name>ATP</name>
        <dbReference type="ChEBI" id="CHEBI:30616"/>
    </ligand>
</feature>
<feature type="binding site" evidence="16">
    <location>
        <position position="184"/>
    </location>
    <ligand>
        <name>substrate</name>
    </ligand>
</feature>
<evidence type="ECO:0000256" key="8">
    <source>
        <dbReference type="ARBA" id="ARBA00022679"/>
    </source>
</evidence>
<gene>
    <name evidence="16" type="primary">coaX</name>
    <name evidence="17" type="ORF">JKK62_16120</name>
</gene>
<dbReference type="GO" id="GO:0004594">
    <property type="term" value="F:pantothenate kinase activity"/>
    <property type="evidence" value="ECO:0007669"/>
    <property type="project" value="UniProtKB-UniRule"/>
</dbReference>
<evidence type="ECO:0000256" key="4">
    <source>
        <dbReference type="ARBA" id="ARBA00005225"/>
    </source>
</evidence>
<keyword evidence="8 16" id="KW-0808">Transferase</keyword>
<evidence type="ECO:0000313" key="17">
    <source>
        <dbReference type="EMBL" id="MBK6090150.1"/>
    </source>
</evidence>
<keyword evidence="12 16" id="KW-0630">Potassium</keyword>
<comment type="pathway">
    <text evidence="4 16">Cofactor biosynthesis; coenzyme A biosynthesis; CoA from (R)-pantothenate: step 1/5.</text>
</comment>
<comment type="similarity">
    <text evidence="14 16">Belongs to the type III pantothenate kinase family.</text>
</comment>
<proteinExistence type="inferred from homology"/>
<dbReference type="GO" id="GO:0005737">
    <property type="term" value="C:cytoplasm"/>
    <property type="evidence" value="ECO:0007669"/>
    <property type="project" value="UniProtKB-SubCell"/>
</dbReference>
<keyword evidence="9 16" id="KW-0547">Nucleotide-binding</keyword>
<dbReference type="GO" id="GO:0015937">
    <property type="term" value="P:coenzyme A biosynthetic process"/>
    <property type="evidence" value="ECO:0007669"/>
    <property type="project" value="UniProtKB-UniRule"/>
</dbReference>
<evidence type="ECO:0000256" key="1">
    <source>
        <dbReference type="ARBA" id="ARBA00001206"/>
    </source>
</evidence>
<comment type="catalytic activity">
    <reaction evidence="1 16">
        <text>(R)-pantothenate + ATP = (R)-4'-phosphopantothenate + ADP + H(+)</text>
        <dbReference type="Rhea" id="RHEA:16373"/>
        <dbReference type="ChEBI" id="CHEBI:10986"/>
        <dbReference type="ChEBI" id="CHEBI:15378"/>
        <dbReference type="ChEBI" id="CHEBI:29032"/>
        <dbReference type="ChEBI" id="CHEBI:30616"/>
        <dbReference type="ChEBI" id="CHEBI:456216"/>
        <dbReference type="EC" id="2.7.1.33"/>
    </reaction>
</comment>
<name>A0A935C4A8_9FIRM</name>
<sequence>MLLTADVGNTNIKLGIYDNDRLRFKLRFSTDAGKTSDEMAVELFTFFQIYHIDMSKINASIISSVVPKVTQPLMDAIRVVTGAKSLVIGPGLKIGMELRIDRPETLGGDIVCGCVGALEKYGGPVIMIFMGTATVIAYADENRVYRGGAIAPGVGISLDALTNRGALLPAVDLKAPKSVIRTNTVDCMRSGVMFGTACMLDGMIDRFTEEAGADAKIIATGGLAPQMIANCTHEIRFDENIILDGLNAIYKRNKKF</sequence>
<evidence type="ECO:0000256" key="10">
    <source>
        <dbReference type="ARBA" id="ARBA00022777"/>
    </source>
</evidence>
<evidence type="ECO:0000256" key="7">
    <source>
        <dbReference type="ARBA" id="ARBA00022490"/>
    </source>
</evidence>
<comment type="cofactor">
    <cofactor evidence="2">
        <name>K(+)</name>
        <dbReference type="ChEBI" id="CHEBI:29103"/>
    </cofactor>
</comment>
<keyword evidence="11 16" id="KW-0067">ATP-binding</keyword>
<evidence type="ECO:0000256" key="11">
    <source>
        <dbReference type="ARBA" id="ARBA00022840"/>
    </source>
</evidence>
<dbReference type="SUPFAM" id="SSF53067">
    <property type="entry name" value="Actin-like ATPase domain"/>
    <property type="match status" value="2"/>
</dbReference>
<keyword evidence="10 16" id="KW-0418">Kinase</keyword>
<evidence type="ECO:0000256" key="12">
    <source>
        <dbReference type="ARBA" id="ARBA00022958"/>
    </source>
</evidence>
<comment type="subcellular location">
    <subcellularLocation>
        <location evidence="3 16">Cytoplasm</location>
    </subcellularLocation>
</comment>
<dbReference type="PANTHER" id="PTHR34265:SF1">
    <property type="entry name" value="TYPE III PANTOTHENATE KINASE"/>
    <property type="match status" value="1"/>
</dbReference>
<dbReference type="Pfam" id="PF03309">
    <property type="entry name" value="Pan_kinase"/>
    <property type="match status" value="1"/>
</dbReference>
<keyword evidence="13 16" id="KW-0173">Coenzyme A biosynthesis</keyword>
<keyword evidence="7 16" id="KW-0963">Cytoplasm</keyword>
<feature type="binding site" evidence="16">
    <location>
        <position position="132"/>
    </location>
    <ligand>
        <name>ATP</name>
        <dbReference type="ChEBI" id="CHEBI:30616"/>
    </ligand>
</feature>
<dbReference type="Gene3D" id="3.30.420.40">
    <property type="match status" value="2"/>
</dbReference>